<accession>K4APA7</accession>
<name>K4APA7_SETIT</name>
<dbReference type="Gramene" id="KQK89287">
    <property type="protein sequence ID" value="KQK89287"/>
    <property type="gene ID" value="SETIT_040755mg"/>
</dbReference>
<dbReference type="AlphaFoldDB" id="K4APA7"/>
<dbReference type="InParanoid" id="K4APA7"/>
<dbReference type="Proteomes" id="UP000004995">
    <property type="component" value="Unassembled WGS sequence"/>
</dbReference>
<reference evidence="2" key="1">
    <citation type="journal article" date="2012" name="Nat. Biotechnol.">
        <title>Reference genome sequence of the model plant Setaria.</title>
        <authorList>
            <person name="Bennetzen J.L."/>
            <person name="Schmutz J."/>
            <person name="Wang H."/>
            <person name="Percifield R."/>
            <person name="Hawkins J."/>
            <person name="Pontaroli A.C."/>
            <person name="Estep M."/>
            <person name="Feng L."/>
            <person name="Vaughn J.N."/>
            <person name="Grimwood J."/>
            <person name="Jenkins J."/>
            <person name="Barry K."/>
            <person name="Lindquist E."/>
            <person name="Hellsten U."/>
            <person name="Deshpande S."/>
            <person name="Wang X."/>
            <person name="Wu X."/>
            <person name="Mitros T."/>
            <person name="Triplett J."/>
            <person name="Yang X."/>
            <person name="Ye C.Y."/>
            <person name="Mauro-Herrera M."/>
            <person name="Wang L."/>
            <person name="Li P."/>
            <person name="Sharma M."/>
            <person name="Sharma R."/>
            <person name="Ronald P.C."/>
            <person name="Panaud O."/>
            <person name="Kellogg E.A."/>
            <person name="Brutnell T.P."/>
            <person name="Doust A.N."/>
            <person name="Tuskan G.A."/>
            <person name="Rokhsar D."/>
            <person name="Devos K.M."/>
        </authorList>
    </citation>
    <scope>NUCLEOTIDE SEQUENCE [LARGE SCALE GENOMIC DNA]</scope>
    <source>
        <strain evidence="2">cv. Yugu1</strain>
    </source>
</reference>
<proteinExistence type="predicted"/>
<dbReference type="EnsemblPlants" id="KQK89287">
    <property type="protein sequence ID" value="KQK89287"/>
    <property type="gene ID" value="SETIT_040755mg"/>
</dbReference>
<sequence>MVSHSHFVNIKDDSPIHFLDVRRPIRNLSINKKILKICN</sequence>
<reference evidence="1" key="2">
    <citation type="submission" date="2018-08" db="UniProtKB">
        <authorList>
            <consortium name="EnsemblPlants"/>
        </authorList>
    </citation>
    <scope>IDENTIFICATION</scope>
    <source>
        <strain evidence="1">Yugu1</strain>
    </source>
</reference>
<evidence type="ECO:0000313" key="1">
    <source>
        <dbReference type="EnsemblPlants" id="KQK89287"/>
    </source>
</evidence>
<keyword evidence="2" id="KW-1185">Reference proteome</keyword>
<dbReference type="HOGENOM" id="CLU_3320985_0_0_1"/>
<protein>
    <submittedName>
        <fullName evidence="1">Uncharacterized protein</fullName>
    </submittedName>
</protein>
<organism evidence="1 2">
    <name type="scientific">Setaria italica</name>
    <name type="common">Foxtail millet</name>
    <name type="synonym">Panicum italicum</name>
    <dbReference type="NCBI Taxonomy" id="4555"/>
    <lineage>
        <taxon>Eukaryota</taxon>
        <taxon>Viridiplantae</taxon>
        <taxon>Streptophyta</taxon>
        <taxon>Embryophyta</taxon>
        <taxon>Tracheophyta</taxon>
        <taxon>Spermatophyta</taxon>
        <taxon>Magnoliopsida</taxon>
        <taxon>Liliopsida</taxon>
        <taxon>Poales</taxon>
        <taxon>Poaceae</taxon>
        <taxon>PACMAD clade</taxon>
        <taxon>Panicoideae</taxon>
        <taxon>Panicodae</taxon>
        <taxon>Paniceae</taxon>
        <taxon>Cenchrinae</taxon>
        <taxon>Setaria</taxon>
    </lineage>
</organism>
<dbReference type="EMBL" id="AGNK02005653">
    <property type="status" value="NOT_ANNOTATED_CDS"/>
    <property type="molecule type" value="Genomic_DNA"/>
</dbReference>
<evidence type="ECO:0000313" key="2">
    <source>
        <dbReference type="Proteomes" id="UP000004995"/>
    </source>
</evidence>